<keyword evidence="3" id="KW-1185">Reference proteome</keyword>
<reference evidence="3" key="1">
    <citation type="submission" date="2017-03" db="EMBL/GenBank/DDBJ databases">
        <title>Genomes of endolithic fungi from Antarctica.</title>
        <authorList>
            <person name="Coleine C."/>
            <person name="Masonjones S."/>
            <person name="Stajich J.E."/>
        </authorList>
    </citation>
    <scope>NUCLEOTIDE SEQUENCE [LARGE SCALE GENOMIC DNA]</scope>
    <source>
        <strain evidence="3">CCFEE 5527</strain>
    </source>
</reference>
<protein>
    <submittedName>
        <fullName evidence="2">Uncharacterized protein</fullName>
    </submittedName>
</protein>
<feature type="region of interest" description="Disordered" evidence="1">
    <location>
        <begin position="21"/>
        <end position="82"/>
    </location>
</feature>
<comment type="caution">
    <text evidence="2">The sequence shown here is derived from an EMBL/GenBank/DDBJ whole genome shotgun (WGS) entry which is preliminary data.</text>
</comment>
<sequence>MTETSTNSRISLNIANAAKRAHEARVANPSPATGLTPEWIHGHDSSSSSGLGERTISPSELSTPAPPSFHAGSPGIVDHSSPLYGLSPSATLGQVSDRSLHAFPNQHLPVANTPDTLACGTDYINGMGLDNFGTNYSDTPCRYRPSQGYNPMYSNAEVEELDDEIKTMLESLIRLWIKKGVEPWRHPKITADIAAAHGVDEDQISLYYVQRRLEPAAVQLPVASTSCHSSGQVVICFAKQSGAKQRLGDRVIQALVHKKEGDWRRHIELRRPQHVYLCCLCLSADVSQDKVFIHYRRDKIRTHLVDSHEAGLDYEAVIEASYKAEADPRGGSCDLPNMSLASRVCGYEFRTWDGYFKHRADHYKHGHTANVRPSTETASGLRSGADVLLSQTGRSTTTITRRAASQQRSRSSKRPRVDM</sequence>
<dbReference type="AlphaFoldDB" id="A0A1V8TUW7"/>
<dbReference type="InParanoid" id="A0A1V8TUW7"/>
<feature type="compositionally biased region" description="Low complexity" evidence="1">
    <location>
        <begin position="390"/>
        <end position="409"/>
    </location>
</feature>
<organism evidence="2 3">
    <name type="scientific">Cryoendolithus antarcticus</name>
    <dbReference type="NCBI Taxonomy" id="1507870"/>
    <lineage>
        <taxon>Eukaryota</taxon>
        <taxon>Fungi</taxon>
        <taxon>Dikarya</taxon>
        <taxon>Ascomycota</taxon>
        <taxon>Pezizomycotina</taxon>
        <taxon>Dothideomycetes</taxon>
        <taxon>Dothideomycetidae</taxon>
        <taxon>Cladosporiales</taxon>
        <taxon>Cladosporiaceae</taxon>
        <taxon>Cryoendolithus</taxon>
    </lineage>
</organism>
<name>A0A1V8TUW7_9PEZI</name>
<evidence type="ECO:0000313" key="3">
    <source>
        <dbReference type="Proteomes" id="UP000192596"/>
    </source>
</evidence>
<feature type="region of interest" description="Disordered" evidence="1">
    <location>
        <begin position="390"/>
        <end position="419"/>
    </location>
</feature>
<proteinExistence type="predicted"/>
<feature type="compositionally biased region" description="Basic residues" evidence="1">
    <location>
        <begin position="410"/>
        <end position="419"/>
    </location>
</feature>
<dbReference type="Proteomes" id="UP000192596">
    <property type="component" value="Unassembled WGS sequence"/>
</dbReference>
<evidence type="ECO:0000256" key="1">
    <source>
        <dbReference type="SAM" id="MobiDB-lite"/>
    </source>
</evidence>
<evidence type="ECO:0000313" key="2">
    <source>
        <dbReference type="EMBL" id="OQO15113.1"/>
    </source>
</evidence>
<accession>A0A1V8TUW7</accession>
<dbReference type="EMBL" id="NAJO01000001">
    <property type="protein sequence ID" value="OQO15113.1"/>
    <property type="molecule type" value="Genomic_DNA"/>
</dbReference>
<gene>
    <name evidence="2" type="ORF">B0A48_00495</name>
</gene>
<dbReference type="OrthoDB" id="10056939at2759"/>